<dbReference type="InterPro" id="IPR009270">
    <property type="entry name" value="DUF927"/>
</dbReference>
<name>A0A6X7S309_SALET</name>
<evidence type="ECO:0000259" key="1">
    <source>
        <dbReference type="Pfam" id="PF06048"/>
    </source>
</evidence>
<dbReference type="InterPro" id="IPR027417">
    <property type="entry name" value="P-loop_NTPase"/>
</dbReference>
<dbReference type="AlphaFoldDB" id="A0A6X7S309"/>
<organism evidence="2">
    <name type="scientific">Salmonella enterica subsp. enterica serovar Agona</name>
    <dbReference type="NCBI Taxonomy" id="58095"/>
    <lineage>
        <taxon>Bacteria</taxon>
        <taxon>Pseudomonadati</taxon>
        <taxon>Pseudomonadota</taxon>
        <taxon>Gammaproteobacteria</taxon>
        <taxon>Enterobacterales</taxon>
        <taxon>Enterobacteriaceae</taxon>
        <taxon>Salmonella</taxon>
    </lineage>
</organism>
<accession>A0A6X7S309</accession>
<gene>
    <name evidence="2" type="ORF">GBX08_23095</name>
</gene>
<protein>
    <submittedName>
        <fullName evidence="2">DUF927 domain-containing protein</fullName>
    </submittedName>
</protein>
<feature type="domain" description="DUF927" evidence="1">
    <location>
        <begin position="156"/>
        <end position="333"/>
    </location>
</feature>
<evidence type="ECO:0000313" key="2">
    <source>
        <dbReference type="EMBL" id="HAB1572847.1"/>
    </source>
</evidence>
<proteinExistence type="predicted"/>
<comment type="caution">
    <text evidence="2">The sequence shown here is derived from an EMBL/GenBank/DDBJ whole genome shotgun (WGS) entry which is preliminary data.</text>
</comment>
<reference evidence="2" key="2">
    <citation type="submission" date="2019-10" db="EMBL/GenBank/DDBJ databases">
        <authorList>
            <consortium name="NCBI Pathogen Detection Project"/>
        </authorList>
    </citation>
    <scope>NUCLEOTIDE SEQUENCE</scope>
    <source>
        <strain evidence="2">Salmonella enterica</strain>
    </source>
</reference>
<reference evidence="2" key="1">
    <citation type="journal article" date="2018" name="Genome Biol.">
        <title>SKESA: strategic k-mer extension for scrupulous assemblies.</title>
        <authorList>
            <person name="Souvorov A."/>
            <person name="Agarwala R."/>
            <person name="Lipman D.J."/>
        </authorList>
    </citation>
    <scope>NUCLEOTIDE SEQUENCE</scope>
    <source>
        <strain evidence="2">Salmonella enterica</strain>
    </source>
</reference>
<dbReference type="SUPFAM" id="SSF52540">
    <property type="entry name" value="P-loop containing nucleoside triphosphate hydrolases"/>
    <property type="match status" value="1"/>
</dbReference>
<dbReference type="Pfam" id="PF06048">
    <property type="entry name" value="DUF927"/>
    <property type="match status" value="1"/>
</dbReference>
<dbReference type="EMBL" id="DAAFUE010000023">
    <property type="protein sequence ID" value="HAB1572847.1"/>
    <property type="molecule type" value="Genomic_DNA"/>
</dbReference>
<sequence>MENNMITNENEFYINEEDLSKDGTLFLPANDLNSIQLWYEDNDYLVNTLGIYSKSIDEEGDTLLTPIHDFPICIYKVLEKNAKGENDNEESFTASDTKQFVMVKYKIAGVQKIDEVAYSRYKTSIMPTNESLNMSSNGGRYDPTHLSNGWTAPTLRKNKTQITALLQRMLDRCTLRAAYDKTGWQYDSVENKLCHITPSHNYYLGKKGYAYVSKAGSREKYISAQIKLILNSPLYALLKCGTISGFTRGLFNVETVSHAMVMYGQAGLGKTTLMQAAMSFFGPYSMRSRGSNVPNAIDGTSTLAGTEFLMSARNNAVVGFNEFDAMVRELTIDKALLFLSGGGRIVKNQSADGGVNMHVWDSLFLATANDQPSKIYPGHSKNEAFASRLMEMNIDDPVICRPENGKNGFDINEIESVLFENYGHGYDMLMEYLTEEKIKSLNTTFHKTLSEFKANKDIIKSIGKNNIRLLHLFTYMSIGALIMKDLFSEEASTQATQALNLYIKSLSKPDNIRNPKTKAIEVIKQLKHSIVMYPRAFVWDTYAYDRNNHEDLTEREIKEYQRKQAKSFTIDSAQKIGIIKQDRPFENQYDFEGELLLNVNTKNTSVITIGTNSIPVNEIISAIKELDLCFEEKNGIYTKKIITKKTSKKERAYFDNIPSDVLRIKLKPLMDLEIDEDDYSDSENNETINKEIDEISKVAKRENTNKGNKNKEVADIFSDMLSVLDKGKGSDLLNVVDMSKAKRITKEEFSVIFPEAK</sequence>